<dbReference type="Proteomes" id="UP000765509">
    <property type="component" value="Unassembled WGS sequence"/>
</dbReference>
<gene>
    <name evidence="2" type="ORF">O181_110066</name>
</gene>
<evidence type="ECO:0000313" key="3">
    <source>
        <dbReference type="Proteomes" id="UP000765509"/>
    </source>
</evidence>
<sequence>MSNCTIITLEGELALTNPPPHRHMHMHTQTHPHPHMPRQPHCTRTRHKLFHVPPTNGQCHLKLGPHKSCLCVHDVSHPCTRTHCIVWWAPTIAPTYAELIYGYTSFGLGVPVTHTPTPVVLYAGSTSGICKMTISQRRSPFMDDLVKSNPPPLHQDWWKYLFDVCV</sequence>
<name>A0A9Q3PRF9_9BASI</name>
<evidence type="ECO:0000313" key="2">
    <source>
        <dbReference type="EMBL" id="MBW0570351.1"/>
    </source>
</evidence>
<organism evidence="2 3">
    <name type="scientific">Austropuccinia psidii MF-1</name>
    <dbReference type="NCBI Taxonomy" id="1389203"/>
    <lineage>
        <taxon>Eukaryota</taxon>
        <taxon>Fungi</taxon>
        <taxon>Dikarya</taxon>
        <taxon>Basidiomycota</taxon>
        <taxon>Pucciniomycotina</taxon>
        <taxon>Pucciniomycetes</taxon>
        <taxon>Pucciniales</taxon>
        <taxon>Sphaerophragmiaceae</taxon>
        <taxon>Austropuccinia</taxon>
    </lineage>
</organism>
<proteinExistence type="predicted"/>
<reference evidence="2" key="1">
    <citation type="submission" date="2021-03" db="EMBL/GenBank/DDBJ databases">
        <title>Draft genome sequence of rust myrtle Austropuccinia psidii MF-1, a brazilian biotype.</title>
        <authorList>
            <person name="Quecine M.C."/>
            <person name="Pachon D.M.R."/>
            <person name="Bonatelli M.L."/>
            <person name="Correr F.H."/>
            <person name="Franceschini L.M."/>
            <person name="Leite T.F."/>
            <person name="Margarido G.R.A."/>
            <person name="Almeida C.A."/>
            <person name="Ferrarezi J.A."/>
            <person name="Labate C.A."/>
        </authorList>
    </citation>
    <scope>NUCLEOTIDE SEQUENCE</scope>
    <source>
        <strain evidence="2">MF-1</strain>
    </source>
</reference>
<protein>
    <submittedName>
        <fullName evidence="2">Uncharacterized protein</fullName>
    </submittedName>
</protein>
<dbReference type="AlphaFoldDB" id="A0A9Q3PRF9"/>
<comment type="caution">
    <text evidence="2">The sequence shown here is derived from an EMBL/GenBank/DDBJ whole genome shotgun (WGS) entry which is preliminary data.</text>
</comment>
<feature type="compositionally biased region" description="Basic residues" evidence="1">
    <location>
        <begin position="20"/>
        <end position="41"/>
    </location>
</feature>
<evidence type="ECO:0000256" key="1">
    <source>
        <dbReference type="SAM" id="MobiDB-lite"/>
    </source>
</evidence>
<accession>A0A9Q3PRF9</accession>
<feature type="region of interest" description="Disordered" evidence="1">
    <location>
        <begin position="17"/>
        <end position="41"/>
    </location>
</feature>
<dbReference type="EMBL" id="AVOT02086079">
    <property type="protein sequence ID" value="MBW0570351.1"/>
    <property type="molecule type" value="Genomic_DNA"/>
</dbReference>
<keyword evidence="3" id="KW-1185">Reference proteome</keyword>